<dbReference type="PANTHER" id="PTHR47936:SF1">
    <property type="entry name" value="PENTATRICOPEPTIDE REPEAT-CONTAINING PROTEIN GUN1, CHLOROPLASTIC"/>
    <property type="match status" value="1"/>
</dbReference>
<evidence type="ECO:0000259" key="7">
    <source>
        <dbReference type="Pfam" id="PF23276"/>
    </source>
</evidence>
<evidence type="ECO:0000256" key="1">
    <source>
        <dbReference type="ARBA" id="ARBA00006192"/>
    </source>
</evidence>
<reference evidence="8" key="1">
    <citation type="journal article" date="2020" name="Stud. Mycol.">
        <title>101 Dothideomycetes genomes: a test case for predicting lifestyles and emergence of pathogens.</title>
        <authorList>
            <person name="Haridas S."/>
            <person name="Albert R."/>
            <person name="Binder M."/>
            <person name="Bloem J."/>
            <person name="Labutti K."/>
            <person name="Salamov A."/>
            <person name="Andreopoulos B."/>
            <person name="Baker S."/>
            <person name="Barry K."/>
            <person name="Bills G."/>
            <person name="Bluhm B."/>
            <person name="Cannon C."/>
            <person name="Castanera R."/>
            <person name="Culley D."/>
            <person name="Daum C."/>
            <person name="Ezra D."/>
            <person name="Gonzalez J."/>
            <person name="Henrissat B."/>
            <person name="Kuo A."/>
            <person name="Liang C."/>
            <person name="Lipzen A."/>
            <person name="Lutzoni F."/>
            <person name="Magnuson J."/>
            <person name="Mondo S."/>
            <person name="Nolan M."/>
            <person name="Ohm R."/>
            <person name="Pangilinan J."/>
            <person name="Park H.-J."/>
            <person name="Ramirez L."/>
            <person name="Alfaro M."/>
            <person name="Sun H."/>
            <person name="Tritt A."/>
            <person name="Yoshinaga Y."/>
            <person name="Zwiers L.-H."/>
            <person name="Turgeon B."/>
            <person name="Goodwin S."/>
            <person name="Spatafora J."/>
            <person name="Crous P."/>
            <person name="Grigoriev I."/>
        </authorList>
    </citation>
    <scope>NUCLEOTIDE SEQUENCE</scope>
    <source>
        <strain evidence="8">CBS 115976</strain>
    </source>
</reference>
<dbReference type="Pfam" id="PF23276">
    <property type="entry name" value="TPR_24"/>
    <property type="match status" value="1"/>
</dbReference>
<comment type="similarity">
    <text evidence="1">Belongs to the CCM1 family.</text>
</comment>
<feature type="region of interest" description="Disordered" evidence="6">
    <location>
        <begin position="72"/>
        <end position="113"/>
    </location>
</feature>
<organism evidence="8 9">
    <name type="scientific">Microthyrium microscopicum</name>
    <dbReference type="NCBI Taxonomy" id="703497"/>
    <lineage>
        <taxon>Eukaryota</taxon>
        <taxon>Fungi</taxon>
        <taxon>Dikarya</taxon>
        <taxon>Ascomycota</taxon>
        <taxon>Pezizomycotina</taxon>
        <taxon>Dothideomycetes</taxon>
        <taxon>Dothideomycetes incertae sedis</taxon>
        <taxon>Microthyriales</taxon>
        <taxon>Microthyriaceae</taxon>
        <taxon>Microthyrium</taxon>
    </lineage>
</organism>
<evidence type="ECO:0000256" key="3">
    <source>
        <dbReference type="ARBA" id="ARBA00044493"/>
    </source>
</evidence>
<dbReference type="AlphaFoldDB" id="A0A6A6U4V8"/>
<protein>
    <recommendedName>
        <fullName evidence="7">Pentatricopeptide repeat-containing protein-mitochondrial domain-containing protein</fullName>
    </recommendedName>
</protein>
<dbReference type="InterPro" id="IPR057027">
    <property type="entry name" value="TPR_mt"/>
</dbReference>
<dbReference type="InterPro" id="IPR011990">
    <property type="entry name" value="TPR-like_helical_dom_sf"/>
</dbReference>
<feature type="domain" description="Pentatricopeptide repeat-containing protein-mitochondrial" evidence="7">
    <location>
        <begin position="477"/>
        <end position="597"/>
    </location>
</feature>
<gene>
    <name evidence="8" type="ORF">BT63DRAFT_331453</name>
</gene>
<evidence type="ECO:0000256" key="5">
    <source>
        <dbReference type="PROSITE-ProRule" id="PRU00708"/>
    </source>
</evidence>
<accession>A0A6A6U4V8</accession>
<comment type="function">
    <text evidence="3">Regulates mitochondrial small subunit maturation by controlling 15S rRNA 5'-end processing. Localizes to the 5' precursor of the 15S rRNA in a position that is subsequently occupied by mS47 in the mature yeast mtSSU. Uses structure and sequence-specific RNA recognition, binding to a single-stranded region of the precursor and specifically recognizing bases -6 to -1. The exchange of Ccm1 for mS47 is coupled to the irreversible removal of precursor rRNA that is accompanied by conformational changes of the mitoribosomal proteins uS5m and mS26. These conformational changes signal completion of 5'-end rRNA processing through protection of the mature 5'-end of the 15S rRNA and stabilization of mS47. The removal of the 5' precursor together with the dissociation of Ccm1 may be catalyzed by the 5'-3' exoribonuclease Pet127. Involved in the specific removal of group I introns in mitochondrial encoded transcripts.</text>
</comment>
<evidence type="ECO:0000313" key="8">
    <source>
        <dbReference type="EMBL" id="KAF2667172.1"/>
    </source>
</evidence>
<feature type="repeat" description="PPR" evidence="5">
    <location>
        <begin position="510"/>
        <end position="544"/>
    </location>
</feature>
<keyword evidence="2" id="KW-0677">Repeat</keyword>
<dbReference type="NCBIfam" id="TIGR00756">
    <property type="entry name" value="PPR"/>
    <property type="match status" value="1"/>
</dbReference>
<comment type="subunit">
    <text evidence="4">Binds to mitochondrial small subunit 15S rRNA.</text>
</comment>
<dbReference type="EMBL" id="MU004238">
    <property type="protein sequence ID" value="KAF2667172.1"/>
    <property type="molecule type" value="Genomic_DNA"/>
</dbReference>
<evidence type="ECO:0000256" key="2">
    <source>
        <dbReference type="ARBA" id="ARBA00022737"/>
    </source>
</evidence>
<dbReference type="PROSITE" id="PS51375">
    <property type="entry name" value="PPR"/>
    <property type="match status" value="1"/>
</dbReference>
<evidence type="ECO:0000313" key="9">
    <source>
        <dbReference type="Proteomes" id="UP000799302"/>
    </source>
</evidence>
<sequence>MRHVAVTTRSLRRAVKTLKANALPQVQTCRPQFLECLTNGCCYRAISSNRIQPLVRDPRYNLQSGITTQSLCSGFHHQSSSRKNPRLPNINKNPTENHTTPRSGSAPTTLEDSAVGDEFGADIISQLDDDSSSGKFPRKDVNEHSPSSNLNDRAKNTTNLKIDNAPTSSVGDRLGDDPISGIIPDFDGSSHTTSSIHASKTTSLDLHGMFWENESELAIPRQYARDHGHRGQSLFPQKPDEKSLEVRSVPEFSDGEIQAATITALNDSLLELGTRSLLRETNDLVQRVIRIRGEKPNYNMFLALTLANAAPEGSVDGLLRIVSEMASEKLELDQPMCHAILRALAVHPDHILRTEILQHMERRWFGLSEFGYSMVVAGMFRELQLERAVEELQSMKVNNIDIPSWLYGLAITTLVEGGEMDEAMRVMRLRLEDLGPEGLSALWTYMLDSAAEKHHYIPSRYIWLRCVKPEYMTVSAGTSLQLLSIAARNGDVEWTNDILRVAKRYHGGLNRLHWESLVETYANAQDYEQALTTLVEMHRAGITPDHSTTRPIYLALQANRYTNENIIRKLFEHIKTKHSFIGDSVPIAAVNVLIECSDPDYIAYEIYDDIRIACREGPNLTTFHHLFAITIEKGNIRQAMKFASEHQIMGLQPDAVIYDGLIRTLLRGGHDLEQILHFYDEMRTTIRKPMMKTLEELWLEMRHQKHARQDEVMALYVEVSGHPRHKWNLRNRAKQDDTFARLPGRPVPTPYPPEKASVMAEHIDRLRMTLIEENRSAKSS</sequence>
<dbReference type="InterPro" id="IPR002885">
    <property type="entry name" value="PPR_rpt"/>
</dbReference>
<name>A0A6A6U4V8_9PEZI</name>
<dbReference type="PANTHER" id="PTHR47936">
    <property type="entry name" value="PPR_LONG DOMAIN-CONTAINING PROTEIN"/>
    <property type="match status" value="1"/>
</dbReference>
<proteinExistence type="inferred from homology"/>
<dbReference type="OrthoDB" id="747253at2759"/>
<dbReference type="Gene3D" id="1.25.40.10">
    <property type="entry name" value="Tetratricopeptide repeat domain"/>
    <property type="match status" value="2"/>
</dbReference>
<feature type="compositionally biased region" description="Polar residues" evidence="6">
    <location>
        <begin position="90"/>
        <end position="111"/>
    </location>
</feature>
<evidence type="ECO:0000256" key="6">
    <source>
        <dbReference type="SAM" id="MobiDB-lite"/>
    </source>
</evidence>
<evidence type="ECO:0000256" key="4">
    <source>
        <dbReference type="ARBA" id="ARBA00044511"/>
    </source>
</evidence>
<feature type="region of interest" description="Disordered" evidence="6">
    <location>
        <begin position="126"/>
        <end position="175"/>
    </location>
</feature>
<dbReference type="Proteomes" id="UP000799302">
    <property type="component" value="Unassembled WGS sequence"/>
</dbReference>
<keyword evidence="9" id="KW-1185">Reference proteome</keyword>
<feature type="compositionally biased region" description="Polar residues" evidence="6">
    <location>
        <begin position="144"/>
        <end position="170"/>
    </location>
</feature>